<accession>A0A212K788</accession>
<dbReference type="Gene3D" id="1.10.260.40">
    <property type="entry name" value="lambda repressor-like DNA-binding domains"/>
    <property type="match status" value="1"/>
</dbReference>
<dbReference type="Pfam" id="PF21716">
    <property type="entry name" value="dnstrm_HI1420"/>
    <property type="match status" value="1"/>
</dbReference>
<dbReference type="EMBL" id="FLUQ01000003">
    <property type="protein sequence ID" value="SBW07570.1"/>
    <property type="molecule type" value="Genomic_DNA"/>
</dbReference>
<dbReference type="InterPro" id="IPR010982">
    <property type="entry name" value="Lambda_DNA-bd_dom_sf"/>
</dbReference>
<dbReference type="PANTHER" id="PTHR40275:SF1">
    <property type="entry name" value="SSL7038 PROTEIN"/>
    <property type="match status" value="1"/>
</dbReference>
<proteinExistence type="predicted"/>
<dbReference type="InterPro" id="IPR014057">
    <property type="entry name" value="HI1420"/>
</dbReference>
<evidence type="ECO:0000313" key="1">
    <source>
        <dbReference type="EMBL" id="SBW07570.1"/>
    </source>
</evidence>
<protein>
    <submittedName>
        <fullName evidence="1">Uncharacterized protein</fullName>
    </submittedName>
</protein>
<organism evidence="1">
    <name type="scientific">uncultured delta proteobacterium</name>
    <dbReference type="NCBI Taxonomy" id="34034"/>
    <lineage>
        <taxon>Bacteria</taxon>
        <taxon>Deltaproteobacteria</taxon>
        <taxon>environmental samples</taxon>
    </lineage>
</organism>
<dbReference type="GO" id="GO:0003677">
    <property type="term" value="F:DNA binding"/>
    <property type="evidence" value="ECO:0007669"/>
    <property type="project" value="InterPro"/>
</dbReference>
<dbReference type="CDD" id="cd00093">
    <property type="entry name" value="HTH_XRE"/>
    <property type="match status" value="1"/>
</dbReference>
<name>A0A212K788_9DELT</name>
<dbReference type="PANTHER" id="PTHR40275">
    <property type="entry name" value="SSL7038 PROTEIN"/>
    <property type="match status" value="1"/>
</dbReference>
<dbReference type="SUPFAM" id="SSF47413">
    <property type="entry name" value="lambda repressor-like DNA-binding domains"/>
    <property type="match status" value="1"/>
</dbReference>
<dbReference type="NCBIfam" id="TIGR02684">
    <property type="entry name" value="dnstrm_HI1420"/>
    <property type="match status" value="1"/>
</dbReference>
<gene>
    <name evidence="1" type="ORF">KL86DPRO_30080</name>
</gene>
<dbReference type="AlphaFoldDB" id="A0A212K788"/>
<sequence length="100" mass="11000">MIKIREFDVARYLDNEEVIAEYLSACLEDPNPDVFLAALGDVAKARGMAQLAKDTGLSRESLYKTFSPGTKPRFETILKITKSLGVPLDVKTDCGPVAHQ</sequence>
<dbReference type="InterPro" id="IPR001387">
    <property type="entry name" value="Cro/C1-type_HTH"/>
</dbReference>
<reference evidence="1" key="1">
    <citation type="submission" date="2016-04" db="EMBL/GenBank/DDBJ databases">
        <authorList>
            <person name="Evans L.H."/>
            <person name="Alamgir A."/>
            <person name="Owens N."/>
            <person name="Weber N.D."/>
            <person name="Virtaneva K."/>
            <person name="Barbian K."/>
            <person name="Babar A."/>
            <person name="Rosenke K."/>
        </authorList>
    </citation>
    <scope>NUCLEOTIDE SEQUENCE</scope>
    <source>
        <strain evidence="1">86</strain>
    </source>
</reference>